<gene>
    <name evidence="2" type="ORF">GCM10011575_36900</name>
</gene>
<dbReference type="Pfam" id="PF01869">
    <property type="entry name" value="BcrAD_BadFG"/>
    <property type="match status" value="1"/>
</dbReference>
<reference evidence="2" key="1">
    <citation type="journal article" date="2014" name="Int. J. Syst. Evol. Microbiol.">
        <title>Complete genome sequence of Corynebacterium casei LMG S-19264T (=DSM 44701T), isolated from a smear-ripened cheese.</title>
        <authorList>
            <consortium name="US DOE Joint Genome Institute (JGI-PGF)"/>
            <person name="Walter F."/>
            <person name="Albersmeier A."/>
            <person name="Kalinowski J."/>
            <person name="Ruckert C."/>
        </authorList>
    </citation>
    <scope>NUCLEOTIDE SEQUENCE</scope>
    <source>
        <strain evidence="2">CGMCC 4.7306</strain>
    </source>
</reference>
<name>A0A917SFI2_9ACTN</name>
<evidence type="ECO:0000313" key="3">
    <source>
        <dbReference type="Proteomes" id="UP000613840"/>
    </source>
</evidence>
<sequence>MIFLGVDGGGTKTALCLVTGEGELIARGQAGASYLAGPPGVGPEHVRGVLAEAVPALCRTAGITADKIDFGFFGIPAYGELSADRPLLDAVPRAILGHDRYRVDNDVVCGWAGSLAMADGINVVAGTGSIAYGRRADVGARIGGWGELFGDEGSGYWMAIRGLQVFSQMSDGRLEWGPFGDLVRNRLELLADFDLLDIVQHRWHYDRTKIAALSRLVTEAADAGDRAATKIIEEAAENLVQHVTAVRDRVGFGAGTQVPVSYSGGVFRAPAVLAAFSTRLAAGPEAYELRRPRFEPVIGAALFAAGLAGSPLDRRALDRLGP</sequence>
<comment type="caution">
    <text evidence="2">The sequence shown here is derived from an EMBL/GenBank/DDBJ whole genome shotgun (WGS) entry which is preliminary data.</text>
</comment>
<reference evidence="2" key="2">
    <citation type="submission" date="2020-09" db="EMBL/GenBank/DDBJ databases">
        <authorList>
            <person name="Sun Q."/>
            <person name="Zhou Y."/>
        </authorList>
    </citation>
    <scope>NUCLEOTIDE SEQUENCE</scope>
    <source>
        <strain evidence="2">CGMCC 4.7306</strain>
    </source>
</reference>
<keyword evidence="2" id="KW-0418">Kinase</keyword>
<evidence type="ECO:0000259" key="1">
    <source>
        <dbReference type="Pfam" id="PF01869"/>
    </source>
</evidence>
<organism evidence="2 3">
    <name type="scientific">Microlunatus endophyticus</name>
    <dbReference type="NCBI Taxonomy" id="1716077"/>
    <lineage>
        <taxon>Bacteria</taxon>
        <taxon>Bacillati</taxon>
        <taxon>Actinomycetota</taxon>
        <taxon>Actinomycetes</taxon>
        <taxon>Propionibacteriales</taxon>
        <taxon>Propionibacteriaceae</taxon>
        <taxon>Microlunatus</taxon>
    </lineage>
</organism>
<dbReference type="GO" id="GO:0016301">
    <property type="term" value="F:kinase activity"/>
    <property type="evidence" value="ECO:0007669"/>
    <property type="project" value="UniProtKB-KW"/>
</dbReference>
<proteinExistence type="predicted"/>
<dbReference type="Gene3D" id="3.30.420.40">
    <property type="match status" value="2"/>
</dbReference>
<dbReference type="Proteomes" id="UP000613840">
    <property type="component" value="Unassembled WGS sequence"/>
</dbReference>
<dbReference type="PANTHER" id="PTHR43190:SF3">
    <property type="entry name" value="N-ACETYL-D-GLUCOSAMINE KINASE"/>
    <property type="match status" value="1"/>
</dbReference>
<dbReference type="CDD" id="cd24007">
    <property type="entry name" value="ASKHA_NBD_eukNAGK-like"/>
    <property type="match status" value="1"/>
</dbReference>
<dbReference type="PANTHER" id="PTHR43190">
    <property type="entry name" value="N-ACETYL-D-GLUCOSAMINE KINASE"/>
    <property type="match status" value="1"/>
</dbReference>
<dbReference type="InterPro" id="IPR052519">
    <property type="entry name" value="Euk-type_GlcNAc_Kinase"/>
</dbReference>
<evidence type="ECO:0000313" key="2">
    <source>
        <dbReference type="EMBL" id="GGL75331.1"/>
    </source>
</evidence>
<accession>A0A917SFI2</accession>
<keyword evidence="2" id="KW-0808">Transferase</keyword>
<keyword evidence="3" id="KW-1185">Reference proteome</keyword>
<dbReference type="RefSeq" id="WP_229670295.1">
    <property type="nucleotide sequence ID" value="NZ_BMMZ01000010.1"/>
</dbReference>
<dbReference type="EMBL" id="BMMZ01000010">
    <property type="protein sequence ID" value="GGL75331.1"/>
    <property type="molecule type" value="Genomic_DNA"/>
</dbReference>
<feature type="domain" description="ATPase BadF/BadG/BcrA/BcrD type" evidence="1">
    <location>
        <begin position="4"/>
        <end position="304"/>
    </location>
</feature>
<dbReference type="InterPro" id="IPR002731">
    <property type="entry name" value="ATPase_BadF"/>
</dbReference>
<dbReference type="SUPFAM" id="SSF53067">
    <property type="entry name" value="Actin-like ATPase domain"/>
    <property type="match status" value="2"/>
</dbReference>
<protein>
    <submittedName>
        <fullName evidence="2">N-acetylglucosamine kinase</fullName>
    </submittedName>
</protein>
<dbReference type="InterPro" id="IPR043129">
    <property type="entry name" value="ATPase_NBD"/>
</dbReference>
<dbReference type="AlphaFoldDB" id="A0A917SFI2"/>